<feature type="compositionally biased region" description="Basic and acidic residues" evidence="1">
    <location>
        <begin position="20"/>
        <end position="30"/>
    </location>
</feature>
<feature type="region of interest" description="Disordered" evidence="1">
    <location>
        <begin position="20"/>
        <end position="44"/>
    </location>
</feature>
<reference evidence="2" key="1">
    <citation type="submission" date="2023-08" db="EMBL/GenBank/DDBJ databases">
        <authorList>
            <person name="Alioto T."/>
            <person name="Alioto T."/>
            <person name="Gomez Garrido J."/>
        </authorList>
    </citation>
    <scope>NUCLEOTIDE SEQUENCE</scope>
</reference>
<evidence type="ECO:0000256" key="1">
    <source>
        <dbReference type="SAM" id="MobiDB-lite"/>
    </source>
</evidence>
<name>A0AAV1H7K9_XYRNO</name>
<organism evidence="2 3">
    <name type="scientific">Xyrichtys novacula</name>
    <name type="common">Pearly razorfish</name>
    <name type="synonym">Hemipteronotus novacula</name>
    <dbReference type="NCBI Taxonomy" id="13765"/>
    <lineage>
        <taxon>Eukaryota</taxon>
        <taxon>Metazoa</taxon>
        <taxon>Chordata</taxon>
        <taxon>Craniata</taxon>
        <taxon>Vertebrata</taxon>
        <taxon>Euteleostomi</taxon>
        <taxon>Actinopterygii</taxon>
        <taxon>Neopterygii</taxon>
        <taxon>Teleostei</taxon>
        <taxon>Neoteleostei</taxon>
        <taxon>Acanthomorphata</taxon>
        <taxon>Eupercaria</taxon>
        <taxon>Labriformes</taxon>
        <taxon>Labridae</taxon>
        <taxon>Xyrichtys</taxon>
    </lineage>
</organism>
<sequence length="113" mass="12417">LTCRMAADNTLPVLLESSTVHERSSFRGEEEGGQSDPEKFTGTLSGCSSTAARGHYIDFEVAELLRSAPSHILITAGLCTWKNSDQCDTKNRSRAADWHRARWQCSPRSEAGC</sequence>
<dbReference type="AlphaFoldDB" id="A0AAV1H7K9"/>
<protein>
    <submittedName>
        <fullName evidence="2">Uncharacterized protein</fullName>
    </submittedName>
</protein>
<evidence type="ECO:0000313" key="3">
    <source>
        <dbReference type="Proteomes" id="UP001178508"/>
    </source>
</evidence>
<keyword evidence="3" id="KW-1185">Reference proteome</keyword>
<feature type="non-terminal residue" evidence="2">
    <location>
        <position position="1"/>
    </location>
</feature>
<dbReference type="EMBL" id="OY660883">
    <property type="protein sequence ID" value="CAJ1082012.1"/>
    <property type="molecule type" value="Genomic_DNA"/>
</dbReference>
<gene>
    <name evidence="2" type="ORF">XNOV1_A031985</name>
</gene>
<proteinExistence type="predicted"/>
<dbReference type="Proteomes" id="UP001178508">
    <property type="component" value="Chromosome 20"/>
</dbReference>
<evidence type="ECO:0000313" key="2">
    <source>
        <dbReference type="EMBL" id="CAJ1082012.1"/>
    </source>
</evidence>
<accession>A0AAV1H7K9</accession>